<dbReference type="AlphaFoldDB" id="A0A6G1KXI7"/>
<feature type="domain" description="DUF3533" evidence="2">
    <location>
        <begin position="8"/>
        <end position="201"/>
    </location>
</feature>
<keyword evidence="1" id="KW-0812">Transmembrane</keyword>
<dbReference type="OrthoDB" id="2140105at2759"/>
<keyword evidence="4" id="KW-1185">Reference proteome</keyword>
<dbReference type="GO" id="GO:0016020">
    <property type="term" value="C:membrane"/>
    <property type="evidence" value="ECO:0007669"/>
    <property type="project" value="TreeGrafter"/>
</dbReference>
<sequence length="224" mass="25452">MVGERWTRIVMQNATTNTTLVSNAAVVPQALSPAIGFSQFDLRPFYPYQIILSVSIGLICLIILLFFSFSFYLPIHFKCATIAAYFTLSLAYSWVSLAFQVKISGVYWMLSFFGMIAVGLACENVAMLVGQPWTGLWLIFWVITNVSTSFYDIDVEAGFFAWGYAWPLHYVVEGSRQLLFGLHSRIGLDFGVLIAWGAVNTALFPLACYFMRWKSQHHVHEYYK</sequence>
<dbReference type="Proteomes" id="UP000799436">
    <property type="component" value="Unassembled WGS sequence"/>
</dbReference>
<keyword evidence="1" id="KW-0472">Membrane</keyword>
<gene>
    <name evidence="3" type="ORF">EJ03DRAFT_355334</name>
</gene>
<dbReference type="InterPro" id="IPR022703">
    <property type="entry name" value="DUF3533"/>
</dbReference>
<evidence type="ECO:0000256" key="1">
    <source>
        <dbReference type="SAM" id="Phobius"/>
    </source>
</evidence>
<feature type="transmembrane region" description="Helical" evidence="1">
    <location>
        <begin position="50"/>
        <end position="75"/>
    </location>
</feature>
<feature type="transmembrane region" description="Helical" evidence="1">
    <location>
        <begin position="186"/>
        <end position="210"/>
    </location>
</feature>
<feature type="transmembrane region" description="Helical" evidence="1">
    <location>
        <begin position="107"/>
        <end position="129"/>
    </location>
</feature>
<evidence type="ECO:0000313" key="3">
    <source>
        <dbReference type="EMBL" id="KAF2764888.1"/>
    </source>
</evidence>
<name>A0A6G1KXI7_9PEZI</name>
<proteinExistence type="predicted"/>
<dbReference type="InterPro" id="IPR053001">
    <property type="entry name" value="MNNG_permease-like"/>
</dbReference>
<dbReference type="PANTHER" id="PTHR34814">
    <property type="entry name" value="NITROSOGUANIDINE RESISTANCE PROTEIN SNG1"/>
    <property type="match status" value="1"/>
</dbReference>
<organism evidence="3 4">
    <name type="scientific">Teratosphaeria nubilosa</name>
    <dbReference type="NCBI Taxonomy" id="161662"/>
    <lineage>
        <taxon>Eukaryota</taxon>
        <taxon>Fungi</taxon>
        <taxon>Dikarya</taxon>
        <taxon>Ascomycota</taxon>
        <taxon>Pezizomycotina</taxon>
        <taxon>Dothideomycetes</taxon>
        <taxon>Dothideomycetidae</taxon>
        <taxon>Mycosphaerellales</taxon>
        <taxon>Teratosphaeriaceae</taxon>
        <taxon>Teratosphaeria</taxon>
    </lineage>
</organism>
<protein>
    <recommendedName>
        <fullName evidence="2">DUF3533 domain-containing protein</fullName>
    </recommendedName>
</protein>
<evidence type="ECO:0000313" key="4">
    <source>
        <dbReference type="Proteomes" id="UP000799436"/>
    </source>
</evidence>
<reference evidence="3" key="1">
    <citation type="journal article" date="2020" name="Stud. Mycol.">
        <title>101 Dothideomycetes genomes: a test case for predicting lifestyles and emergence of pathogens.</title>
        <authorList>
            <person name="Haridas S."/>
            <person name="Albert R."/>
            <person name="Binder M."/>
            <person name="Bloem J."/>
            <person name="Labutti K."/>
            <person name="Salamov A."/>
            <person name="Andreopoulos B."/>
            <person name="Baker S."/>
            <person name="Barry K."/>
            <person name="Bills G."/>
            <person name="Bluhm B."/>
            <person name="Cannon C."/>
            <person name="Castanera R."/>
            <person name="Culley D."/>
            <person name="Daum C."/>
            <person name="Ezra D."/>
            <person name="Gonzalez J."/>
            <person name="Henrissat B."/>
            <person name="Kuo A."/>
            <person name="Liang C."/>
            <person name="Lipzen A."/>
            <person name="Lutzoni F."/>
            <person name="Magnuson J."/>
            <person name="Mondo S."/>
            <person name="Nolan M."/>
            <person name="Ohm R."/>
            <person name="Pangilinan J."/>
            <person name="Park H.-J."/>
            <person name="Ramirez L."/>
            <person name="Alfaro M."/>
            <person name="Sun H."/>
            <person name="Tritt A."/>
            <person name="Yoshinaga Y."/>
            <person name="Zwiers L.-H."/>
            <person name="Turgeon B."/>
            <person name="Goodwin S."/>
            <person name="Spatafora J."/>
            <person name="Crous P."/>
            <person name="Grigoriev I."/>
        </authorList>
    </citation>
    <scope>NUCLEOTIDE SEQUENCE</scope>
    <source>
        <strain evidence="3">CBS 116005</strain>
    </source>
</reference>
<accession>A0A6G1KXI7</accession>
<keyword evidence="1" id="KW-1133">Transmembrane helix</keyword>
<dbReference type="Pfam" id="PF12051">
    <property type="entry name" value="DUF3533"/>
    <property type="match status" value="1"/>
</dbReference>
<dbReference type="EMBL" id="ML995906">
    <property type="protein sequence ID" value="KAF2764888.1"/>
    <property type="molecule type" value="Genomic_DNA"/>
</dbReference>
<feature type="transmembrane region" description="Helical" evidence="1">
    <location>
        <begin position="136"/>
        <end position="166"/>
    </location>
</feature>
<evidence type="ECO:0000259" key="2">
    <source>
        <dbReference type="Pfam" id="PF12051"/>
    </source>
</evidence>
<feature type="transmembrane region" description="Helical" evidence="1">
    <location>
        <begin position="82"/>
        <end position="101"/>
    </location>
</feature>
<dbReference type="PANTHER" id="PTHR34814:SF1">
    <property type="entry name" value="NITROSOGUANIDINE RESISTANCE PROTEIN SNG1"/>
    <property type="match status" value="1"/>
</dbReference>